<dbReference type="AlphaFoldDB" id="A0A969TVM5"/>
<dbReference type="GO" id="GO:0004674">
    <property type="term" value="F:protein serine/threonine kinase activity"/>
    <property type="evidence" value="ECO:0007669"/>
    <property type="project" value="UniProtKB-KW"/>
</dbReference>
<organism evidence="1 2">
    <name type="scientific">Alkalicoccus luteus</name>
    <dbReference type="NCBI Taxonomy" id="1237094"/>
    <lineage>
        <taxon>Bacteria</taxon>
        <taxon>Bacillati</taxon>
        <taxon>Bacillota</taxon>
        <taxon>Bacilli</taxon>
        <taxon>Bacillales</taxon>
        <taxon>Bacillaceae</taxon>
        <taxon>Alkalicoccus</taxon>
    </lineage>
</organism>
<comment type="caution">
    <text evidence="1">The sequence shown here is derived from an EMBL/GenBank/DDBJ whole genome shotgun (WGS) entry which is preliminary data.</text>
</comment>
<dbReference type="Proteomes" id="UP000752012">
    <property type="component" value="Unassembled WGS sequence"/>
</dbReference>
<name>A0A969TVM5_9BACI</name>
<sequence length="223" mass="25794">METAWLRHMEQIGITAVDHNEPVLVTGIPDGVRCVGIGTDAAVFQSAEHPEYAVKLYAAGREEKAAEEFRIYKLLAGSAYFPVCTYQEGRMLVISFEEGTTFYECLLQGTDIPQTAVAEVEEARQYVRSCGLNPRDIHLKNILLQGDGIKILDVSEYGKPGNDMRWEHLKEAYEEVYSLIMGKALPLWLLETIRKWYNRREKYFQSYEEFKQFCLKMLRYRTK</sequence>
<evidence type="ECO:0000313" key="2">
    <source>
        <dbReference type="Proteomes" id="UP000752012"/>
    </source>
</evidence>
<keyword evidence="1" id="KW-0723">Serine/threonine-protein kinase</keyword>
<dbReference type="RefSeq" id="WP_168008168.1">
    <property type="nucleotide sequence ID" value="NZ_JAATHJ010000024.1"/>
</dbReference>
<dbReference type="InterPro" id="IPR011009">
    <property type="entry name" value="Kinase-like_dom_sf"/>
</dbReference>
<evidence type="ECO:0000313" key="1">
    <source>
        <dbReference type="EMBL" id="NJP38560.1"/>
    </source>
</evidence>
<accession>A0A969TVM5</accession>
<protein>
    <submittedName>
        <fullName evidence="1">Serine/threonine protein kinase</fullName>
    </submittedName>
</protein>
<dbReference type="SUPFAM" id="SSF56112">
    <property type="entry name" value="Protein kinase-like (PK-like)"/>
    <property type="match status" value="1"/>
</dbReference>
<keyword evidence="1" id="KW-0808">Transferase</keyword>
<keyword evidence="2" id="KW-1185">Reference proteome</keyword>
<keyword evidence="1" id="KW-0418">Kinase</keyword>
<reference evidence="1 2" key="1">
    <citation type="submission" date="2020-03" db="EMBL/GenBank/DDBJ databases">
        <title>Assessment of the enzymatic potential of alkaline-tolerant lipase obtained from Bacillus luteus H11 (technogenic soil) for the bioremediation of saline soils contaminated with petroleum substances.</title>
        <authorList>
            <person name="Kalwasinska A."/>
        </authorList>
    </citation>
    <scope>NUCLEOTIDE SEQUENCE [LARGE SCALE GENOMIC DNA]</scope>
    <source>
        <strain evidence="1 2">H11</strain>
    </source>
</reference>
<gene>
    <name evidence="1" type="ORF">HCN83_13260</name>
</gene>
<proteinExistence type="predicted"/>
<dbReference type="EMBL" id="JAATHJ010000024">
    <property type="protein sequence ID" value="NJP38560.1"/>
    <property type="molecule type" value="Genomic_DNA"/>
</dbReference>